<reference evidence="1 2" key="1">
    <citation type="submission" date="2019-02" db="EMBL/GenBank/DDBJ databases">
        <title>Deep-cultivation of Planctomycetes and their phenomic and genomic characterization uncovers novel biology.</title>
        <authorList>
            <person name="Wiegand S."/>
            <person name="Jogler M."/>
            <person name="Boedeker C."/>
            <person name="Pinto D."/>
            <person name="Vollmers J."/>
            <person name="Rivas-Marin E."/>
            <person name="Kohn T."/>
            <person name="Peeters S.H."/>
            <person name="Heuer A."/>
            <person name="Rast P."/>
            <person name="Oberbeckmann S."/>
            <person name="Bunk B."/>
            <person name="Jeske O."/>
            <person name="Meyerdierks A."/>
            <person name="Storesund J.E."/>
            <person name="Kallscheuer N."/>
            <person name="Luecker S."/>
            <person name="Lage O.M."/>
            <person name="Pohl T."/>
            <person name="Merkel B.J."/>
            <person name="Hornburger P."/>
            <person name="Mueller R.-W."/>
            <person name="Bruemmer F."/>
            <person name="Labrenz M."/>
            <person name="Spormann A.M."/>
            <person name="Op Den Camp H."/>
            <person name="Overmann J."/>
            <person name="Amann R."/>
            <person name="Jetten M.S.M."/>
            <person name="Mascher T."/>
            <person name="Medema M.H."/>
            <person name="Devos D.P."/>
            <person name="Kaster A.-K."/>
            <person name="Ovreas L."/>
            <person name="Rohde M."/>
            <person name="Galperin M.Y."/>
            <person name="Jogler C."/>
        </authorList>
    </citation>
    <scope>NUCLEOTIDE SEQUENCE [LARGE SCALE GENOMIC DNA]</scope>
    <source>
        <strain evidence="1 2">Poly51</strain>
    </source>
</reference>
<dbReference type="AlphaFoldDB" id="A0A5C6EI66"/>
<dbReference type="EMBL" id="SJPW01000006">
    <property type="protein sequence ID" value="TWU48732.1"/>
    <property type="molecule type" value="Genomic_DNA"/>
</dbReference>
<accession>A0A5C6EI66</accession>
<organism evidence="1 2">
    <name type="scientific">Rubripirellula tenax</name>
    <dbReference type="NCBI Taxonomy" id="2528015"/>
    <lineage>
        <taxon>Bacteria</taxon>
        <taxon>Pseudomonadati</taxon>
        <taxon>Planctomycetota</taxon>
        <taxon>Planctomycetia</taxon>
        <taxon>Pirellulales</taxon>
        <taxon>Pirellulaceae</taxon>
        <taxon>Rubripirellula</taxon>
    </lineage>
</organism>
<protein>
    <submittedName>
        <fullName evidence="1">Uncharacterized protein</fullName>
    </submittedName>
</protein>
<evidence type="ECO:0000313" key="2">
    <source>
        <dbReference type="Proteomes" id="UP000318288"/>
    </source>
</evidence>
<evidence type="ECO:0000313" key="1">
    <source>
        <dbReference type="EMBL" id="TWU48732.1"/>
    </source>
</evidence>
<sequence length="82" mass="9397">MKADFVLDSICVHENQVSQLRHRFERARYGSRQGRQVQLWEAIACTWRREAGWCSSTNRCSDGGAIAACRSSFASGRIEQRF</sequence>
<keyword evidence="2" id="KW-1185">Reference proteome</keyword>
<name>A0A5C6EI66_9BACT</name>
<gene>
    <name evidence="1" type="ORF">Poly51_46340</name>
</gene>
<comment type="caution">
    <text evidence="1">The sequence shown here is derived from an EMBL/GenBank/DDBJ whole genome shotgun (WGS) entry which is preliminary data.</text>
</comment>
<dbReference type="Proteomes" id="UP000318288">
    <property type="component" value="Unassembled WGS sequence"/>
</dbReference>
<proteinExistence type="predicted"/>